<dbReference type="PANTHER" id="PTHR30050">
    <property type="entry name" value="CHROMOSOMAL REPLICATION INITIATOR PROTEIN DNAA"/>
    <property type="match status" value="1"/>
</dbReference>
<gene>
    <name evidence="3" type="primary">hda</name>
    <name evidence="3" type="ORF">V6X73_04040</name>
</gene>
<name>A0ABV3TDY5_9GAMM</name>
<keyword evidence="4" id="KW-1185">Reference proteome</keyword>
<evidence type="ECO:0000313" key="4">
    <source>
        <dbReference type="Proteomes" id="UP001556709"/>
    </source>
</evidence>
<dbReference type="Proteomes" id="UP001556709">
    <property type="component" value="Unassembled WGS sequence"/>
</dbReference>
<dbReference type="PANTHER" id="PTHR30050:SF5">
    <property type="entry name" value="DNAA REGULATORY INACTIVATOR HDA"/>
    <property type="match status" value="1"/>
</dbReference>
<dbReference type="InterPro" id="IPR027417">
    <property type="entry name" value="P-loop_NTPase"/>
</dbReference>
<dbReference type="Pfam" id="PF22688">
    <property type="entry name" value="Hda_lid"/>
    <property type="match status" value="1"/>
</dbReference>
<feature type="domain" description="Hda lid" evidence="2">
    <location>
        <begin position="168"/>
        <end position="232"/>
    </location>
</feature>
<evidence type="ECO:0000259" key="1">
    <source>
        <dbReference type="Pfam" id="PF00308"/>
    </source>
</evidence>
<evidence type="ECO:0000259" key="2">
    <source>
        <dbReference type="Pfam" id="PF22688"/>
    </source>
</evidence>
<sequence length="236" mass="25438">MTGGHRRAQRALAFQWNDRADLASFVPHGNEEAVAAIRSLGDGHPQGLYLMGPGDSGKSHLLQAACGDATQKTGQAVYLPLAQLAGQSPALLEGLDQLALVAIDDLAAVAGDPAWEEGLFHLYNRLRDQGGQLVVGARQAPAGLGLQLPDLVSRLEALLRLRLSAPDDQRRRLILKALLGQRGLTLPEPTIDYVLRHQSRDLDHLLMVVERLDAASLEAGRRLTVPFAREVLGPPD</sequence>
<feature type="domain" description="Chromosomal replication initiator protein DnaA ATPAse" evidence="1">
    <location>
        <begin position="29"/>
        <end position="157"/>
    </location>
</feature>
<reference evidence="3 4" key="1">
    <citation type="submission" date="2024-02" db="EMBL/GenBank/DDBJ databases">
        <title>New especies of Spiribacter isolated from saline water.</title>
        <authorList>
            <person name="Leon M.J."/>
            <person name="De La Haba R."/>
            <person name="Sanchez-Porro C."/>
            <person name="Ventosa A."/>
        </authorList>
    </citation>
    <scope>NUCLEOTIDE SEQUENCE [LARGE SCALE GENOMIC DNA]</scope>
    <source>
        <strain evidence="4">ag22IC6-390</strain>
    </source>
</reference>
<dbReference type="RefSeq" id="WP_367958878.1">
    <property type="nucleotide sequence ID" value="NZ_JBAKFK010000002.1"/>
</dbReference>
<dbReference type="NCBIfam" id="TIGR03420">
    <property type="entry name" value="DnaA_homol_Hda"/>
    <property type="match status" value="1"/>
</dbReference>
<dbReference type="Gene3D" id="3.40.50.300">
    <property type="entry name" value="P-loop containing nucleotide triphosphate hydrolases"/>
    <property type="match status" value="1"/>
</dbReference>
<dbReference type="EMBL" id="JBAKFM010000002">
    <property type="protein sequence ID" value="MEX0468901.1"/>
    <property type="molecule type" value="Genomic_DNA"/>
</dbReference>
<dbReference type="SUPFAM" id="SSF52540">
    <property type="entry name" value="P-loop containing nucleoside triphosphate hydrolases"/>
    <property type="match status" value="1"/>
</dbReference>
<comment type="caution">
    <text evidence="3">The sequence shown here is derived from an EMBL/GenBank/DDBJ whole genome shotgun (WGS) entry which is preliminary data.</text>
</comment>
<evidence type="ECO:0000313" key="3">
    <source>
        <dbReference type="EMBL" id="MEX0468901.1"/>
    </source>
</evidence>
<accession>A0ABV3TDY5</accession>
<dbReference type="InterPro" id="IPR055199">
    <property type="entry name" value="Hda_lid"/>
</dbReference>
<dbReference type="Pfam" id="PF00308">
    <property type="entry name" value="Bac_DnaA"/>
    <property type="match status" value="1"/>
</dbReference>
<dbReference type="InterPro" id="IPR017788">
    <property type="entry name" value="Hda"/>
</dbReference>
<proteinExistence type="predicted"/>
<protein>
    <submittedName>
        <fullName evidence="3">DnaA regulatory inactivator Hda</fullName>
    </submittedName>
</protein>
<dbReference type="InterPro" id="IPR013317">
    <property type="entry name" value="DnaA_dom"/>
</dbReference>
<organism evidence="3 4">
    <name type="scientific">Spiribacter pallidus</name>
    <dbReference type="NCBI Taxonomy" id="1987936"/>
    <lineage>
        <taxon>Bacteria</taxon>
        <taxon>Pseudomonadati</taxon>
        <taxon>Pseudomonadota</taxon>
        <taxon>Gammaproteobacteria</taxon>
        <taxon>Chromatiales</taxon>
        <taxon>Ectothiorhodospiraceae</taxon>
        <taxon>Spiribacter</taxon>
    </lineage>
</organism>
<dbReference type="Gene3D" id="1.10.8.60">
    <property type="match status" value="1"/>
</dbReference>